<keyword evidence="3" id="KW-1185">Reference proteome</keyword>
<evidence type="ECO:0000256" key="1">
    <source>
        <dbReference type="SAM" id="Phobius"/>
    </source>
</evidence>
<dbReference type="GeneID" id="78412988"/>
<sequence>MLFFEIVLWLVFILSFVGFTVVFGNRIFYNETRFITIREIMTPMLLLVLHTTSVNVYGYSWFSYATLGFALIGLALLYFKLKRGKLVLRPFLHQLFSISFLFFGLLVLLVQVGRFFK</sequence>
<reference evidence="2 3" key="1">
    <citation type="submission" date="2009-08" db="EMBL/GenBank/DDBJ databases">
        <authorList>
            <person name="Muzny D."/>
            <person name="Qin X."/>
            <person name="Deng J."/>
            <person name="Jiang H."/>
            <person name="Liu Y."/>
            <person name="Qu J."/>
            <person name="Song X.-Z."/>
            <person name="Zhang L."/>
            <person name="Thornton R."/>
            <person name="Coyle M."/>
            <person name="Francisco L."/>
            <person name="Jackson L."/>
            <person name="Javaid M."/>
            <person name="Korchina V."/>
            <person name="Kovar C."/>
            <person name="Mata R."/>
            <person name="Mathew T."/>
            <person name="Ngo R."/>
            <person name="Nguyen L."/>
            <person name="Nguyen N."/>
            <person name="Okwuonu G."/>
            <person name="Ongeri F."/>
            <person name="Pham C."/>
            <person name="Simmons D."/>
            <person name="Wilczek-Boney K."/>
            <person name="Hale W."/>
            <person name="Jakkamsetti A."/>
            <person name="Pham P."/>
            <person name="Ruth R."/>
            <person name="San Lucas F."/>
            <person name="Warren J."/>
            <person name="Zhang J."/>
            <person name="Zhao Z."/>
            <person name="Zhou C."/>
            <person name="Zhu D."/>
            <person name="Lee S."/>
            <person name="Bess C."/>
            <person name="Blankenburg K."/>
            <person name="Forbes L."/>
            <person name="Fu Q."/>
            <person name="Gubbala S."/>
            <person name="Hirani K."/>
            <person name="Jayaseelan J.C."/>
            <person name="Lara F."/>
            <person name="Munidasa M."/>
            <person name="Palculict T."/>
            <person name="Patil S."/>
            <person name="Pu L.-L."/>
            <person name="Saada N."/>
            <person name="Tang L."/>
            <person name="Weissenberger G."/>
            <person name="Zhu Y."/>
            <person name="Hemphill L."/>
            <person name="Shang Y."/>
            <person name="Youmans B."/>
            <person name="Ayvaz T."/>
            <person name="Ross M."/>
            <person name="Santibanez J."/>
            <person name="Aqrawi P."/>
            <person name="Gross S."/>
            <person name="Joshi V."/>
            <person name="Fowler G."/>
            <person name="Nazareth L."/>
            <person name="Reid J."/>
            <person name="Worley K."/>
            <person name="Petrosino J."/>
            <person name="Highlander S."/>
            <person name="Gibbs R."/>
        </authorList>
    </citation>
    <scope>NUCLEOTIDE SEQUENCE [LARGE SCALE GENOMIC DNA]</scope>
    <source>
        <strain evidence="2 3">ATCC 49175</strain>
    </source>
</reference>
<comment type="caution">
    <text evidence="2">The sequence shown here is derived from an EMBL/GenBank/DDBJ whole genome shotgun (WGS) entry which is preliminary data.</text>
</comment>
<dbReference type="STRING" id="638301.HMPREF0444_0685"/>
<protein>
    <recommendedName>
        <fullName evidence="4">DUF3397 domain-containing protein</fullName>
    </recommendedName>
</protein>
<keyword evidence="1" id="KW-1133">Transmembrane helix</keyword>
<proteinExistence type="predicted"/>
<gene>
    <name evidence="2" type="ORF">HMPREF0444_0685</name>
</gene>
<accession>C8NFJ0</accession>
<feature type="transmembrane region" description="Helical" evidence="1">
    <location>
        <begin position="91"/>
        <end position="112"/>
    </location>
</feature>
<dbReference type="Proteomes" id="UP000005926">
    <property type="component" value="Unassembled WGS sequence"/>
</dbReference>
<name>C8NFJ0_9LACT</name>
<dbReference type="EMBL" id="ACKZ01000014">
    <property type="protein sequence ID" value="EEW37595.1"/>
    <property type="molecule type" value="Genomic_DNA"/>
</dbReference>
<dbReference type="RefSeq" id="WP_005605989.1">
    <property type="nucleotide sequence ID" value="NZ_CP102283.1"/>
</dbReference>
<feature type="transmembrane region" description="Helical" evidence="1">
    <location>
        <begin position="62"/>
        <end position="79"/>
    </location>
</feature>
<evidence type="ECO:0000313" key="3">
    <source>
        <dbReference type="Proteomes" id="UP000005926"/>
    </source>
</evidence>
<organism evidence="2 3">
    <name type="scientific">Granulicatella adiacens ATCC 49175</name>
    <dbReference type="NCBI Taxonomy" id="638301"/>
    <lineage>
        <taxon>Bacteria</taxon>
        <taxon>Bacillati</taxon>
        <taxon>Bacillota</taxon>
        <taxon>Bacilli</taxon>
        <taxon>Lactobacillales</taxon>
        <taxon>Carnobacteriaceae</taxon>
        <taxon>Granulicatella</taxon>
    </lineage>
</organism>
<evidence type="ECO:0000313" key="2">
    <source>
        <dbReference type="EMBL" id="EEW37595.1"/>
    </source>
</evidence>
<dbReference type="HOGENOM" id="CLU_2081488_0_0_9"/>
<keyword evidence="1" id="KW-0472">Membrane</keyword>
<keyword evidence="1" id="KW-0812">Transmembrane</keyword>
<dbReference type="AlphaFoldDB" id="C8NFJ0"/>
<feature type="transmembrane region" description="Helical" evidence="1">
    <location>
        <begin position="6"/>
        <end position="28"/>
    </location>
</feature>
<evidence type="ECO:0008006" key="4">
    <source>
        <dbReference type="Google" id="ProtNLM"/>
    </source>
</evidence>